<dbReference type="Proteomes" id="UP000887116">
    <property type="component" value="Unassembled WGS sequence"/>
</dbReference>
<dbReference type="EMBL" id="BMAO01033721">
    <property type="protein sequence ID" value="GFQ91395.1"/>
    <property type="molecule type" value="Genomic_DNA"/>
</dbReference>
<keyword evidence="3" id="KW-1185">Reference proteome</keyword>
<comment type="caution">
    <text evidence="2">The sequence shown here is derived from an EMBL/GenBank/DDBJ whole genome shotgun (WGS) entry which is preliminary data.</text>
</comment>
<proteinExistence type="predicted"/>
<dbReference type="AlphaFoldDB" id="A0A8X6J4L6"/>
<gene>
    <name evidence="2" type="ORF">TNCT_39021</name>
</gene>
<organism evidence="2 3">
    <name type="scientific">Trichonephila clavata</name>
    <name type="common">Joro spider</name>
    <name type="synonym">Nephila clavata</name>
    <dbReference type="NCBI Taxonomy" id="2740835"/>
    <lineage>
        <taxon>Eukaryota</taxon>
        <taxon>Metazoa</taxon>
        <taxon>Ecdysozoa</taxon>
        <taxon>Arthropoda</taxon>
        <taxon>Chelicerata</taxon>
        <taxon>Arachnida</taxon>
        <taxon>Araneae</taxon>
        <taxon>Araneomorphae</taxon>
        <taxon>Entelegynae</taxon>
        <taxon>Araneoidea</taxon>
        <taxon>Nephilidae</taxon>
        <taxon>Trichonephila</taxon>
    </lineage>
</organism>
<evidence type="ECO:0000256" key="1">
    <source>
        <dbReference type="SAM" id="MobiDB-lite"/>
    </source>
</evidence>
<feature type="region of interest" description="Disordered" evidence="1">
    <location>
        <begin position="1"/>
        <end position="20"/>
    </location>
</feature>
<evidence type="ECO:0000313" key="3">
    <source>
        <dbReference type="Proteomes" id="UP000887116"/>
    </source>
</evidence>
<name>A0A8X6J4L6_TRICU</name>
<reference evidence="2" key="1">
    <citation type="submission" date="2020-07" db="EMBL/GenBank/DDBJ databases">
        <title>Multicomponent nature underlies the extraordinary mechanical properties of spider dragline silk.</title>
        <authorList>
            <person name="Kono N."/>
            <person name="Nakamura H."/>
            <person name="Mori M."/>
            <person name="Yoshida Y."/>
            <person name="Ohtoshi R."/>
            <person name="Malay A.D."/>
            <person name="Moran D.A.P."/>
            <person name="Tomita M."/>
            <person name="Numata K."/>
            <person name="Arakawa K."/>
        </authorList>
    </citation>
    <scope>NUCLEOTIDE SEQUENCE</scope>
</reference>
<evidence type="ECO:0000313" key="2">
    <source>
        <dbReference type="EMBL" id="GFQ91395.1"/>
    </source>
</evidence>
<sequence>MDDIIENPVTDQSPAAEQEEMEKKVDCMKNVEIMNKISNHDEIDEYFNFSSLSEHSSTVDNPGYKKKKNSWKKIKKSIQKISKLHKTKPLKNSQN</sequence>
<protein>
    <submittedName>
        <fullName evidence="2">Uncharacterized protein</fullName>
    </submittedName>
</protein>
<accession>A0A8X6J4L6</accession>